<evidence type="ECO:0000313" key="2">
    <source>
        <dbReference type="Proteomes" id="UP000033166"/>
    </source>
</evidence>
<gene>
    <name evidence="1" type="ORF">LACPI_1926</name>
</gene>
<organism evidence="1 2">
    <name type="scientific">Pseudolactococcus piscium MKFS47</name>
    <dbReference type="NCBI Taxonomy" id="297352"/>
    <lineage>
        <taxon>Bacteria</taxon>
        <taxon>Bacillati</taxon>
        <taxon>Bacillota</taxon>
        <taxon>Bacilli</taxon>
        <taxon>Lactobacillales</taxon>
        <taxon>Streptococcaceae</taxon>
        <taxon>Pseudolactococcus</taxon>
    </lineage>
</organism>
<evidence type="ECO:0000313" key="1">
    <source>
        <dbReference type="EMBL" id="CEN29126.1"/>
    </source>
</evidence>
<dbReference type="EMBL" id="LN774769">
    <property type="protein sequence ID" value="CEN29126.1"/>
    <property type="molecule type" value="Genomic_DNA"/>
</dbReference>
<dbReference type="AlphaFoldDB" id="A0A0D6DZB3"/>
<sequence length="126" mass="14658">MPIELTKSKSKNHASGILTDKNKQSFKFALTGSLDNNFCFKALNKAQLATFHKFIDEILSKQMTISEVDKAFLRTKGPVEKKEVYGKTRTIQHYGKKRTPFRIHGYFNSESYFVIYQIDPEHKKHK</sequence>
<dbReference type="RefSeq" id="WP_050703039.1">
    <property type="nucleotide sequence ID" value="NZ_LN774769.1"/>
</dbReference>
<dbReference type="KEGG" id="lpk:LACPI_1926"/>
<reference evidence="2" key="1">
    <citation type="submission" date="2015-01" db="EMBL/GenBank/DDBJ databases">
        <authorList>
            <person name="Andreevskaya M."/>
        </authorList>
    </citation>
    <scope>NUCLEOTIDE SEQUENCE [LARGE SCALE GENOMIC DNA]</scope>
    <source>
        <strain evidence="2">MKFS47</strain>
    </source>
</reference>
<name>A0A0D6DZB3_9LACT</name>
<accession>A0A0D6DZB3</accession>
<proteinExistence type="predicted"/>
<dbReference type="NCBIfam" id="NF046006">
    <property type="entry name" value="MAG6450_fam"/>
    <property type="match status" value="1"/>
</dbReference>
<dbReference type="Proteomes" id="UP000033166">
    <property type="component" value="Chromosome I"/>
</dbReference>
<dbReference type="HOGENOM" id="CLU_157179_0_0_9"/>
<protein>
    <submittedName>
        <fullName evidence="1">Uncharacterized protein</fullName>
    </submittedName>
</protein>